<dbReference type="RefSeq" id="WP_025909426.1">
    <property type="nucleotide sequence ID" value="NZ_KQ758655.1"/>
</dbReference>
<comment type="caution">
    <text evidence="8">The sequence shown here is derived from an EMBL/GenBank/DDBJ whole genome shotgun (WGS) entry which is preliminary data.</text>
</comment>
<reference evidence="8 9" key="1">
    <citation type="submission" date="2015-11" db="EMBL/GenBank/DDBJ databases">
        <title>Bacillus caseinolyticus sp nov.</title>
        <authorList>
            <person name="Dastager S.G."/>
            <person name="Mawlankar R."/>
        </authorList>
    </citation>
    <scope>NUCLEOTIDE SEQUENCE [LARGE SCALE GENOMIC DNA]</scope>
    <source>
        <strain evidence="8 9">SGD-V-76</strain>
    </source>
</reference>
<feature type="transmembrane region" description="Helical" evidence="6">
    <location>
        <begin position="336"/>
        <end position="361"/>
    </location>
</feature>
<protein>
    <submittedName>
        <fullName evidence="8">Sodium:proton antiporter</fullName>
    </submittedName>
</protein>
<evidence type="ECO:0000256" key="6">
    <source>
        <dbReference type="SAM" id="Phobius"/>
    </source>
</evidence>
<evidence type="ECO:0000256" key="3">
    <source>
        <dbReference type="ARBA" id="ARBA00022692"/>
    </source>
</evidence>
<dbReference type="EMBL" id="LNQP01000040">
    <property type="protein sequence ID" value="KSU87604.1"/>
    <property type="molecule type" value="Genomic_DNA"/>
</dbReference>
<proteinExistence type="predicted"/>
<organism evidence="8 9">
    <name type="scientific">Priestia veravalensis</name>
    <dbReference type="NCBI Taxonomy" id="1414648"/>
    <lineage>
        <taxon>Bacteria</taxon>
        <taxon>Bacillati</taxon>
        <taxon>Bacillota</taxon>
        <taxon>Bacilli</taxon>
        <taxon>Bacillales</taxon>
        <taxon>Bacillaceae</taxon>
        <taxon>Priestia</taxon>
    </lineage>
</organism>
<name>A0A0V8JKK0_9BACI</name>
<evidence type="ECO:0000256" key="2">
    <source>
        <dbReference type="ARBA" id="ARBA00022475"/>
    </source>
</evidence>
<keyword evidence="2" id="KW-1003">Cell membrane</keyword>
<comment type="subcellular location">
    <subcellularLocation>
        <location evidence="1">Cell membrane</location>
        <topology evidence="1">Multi-pass membrane protein</topology>
    </subcellularLocation>
</comment>
<dbReference type="InterPro" id="IPR018461">
    <property type="entry name" value="Na/H_Antiport_NhaC-like_C"/>
</dbReference>
<dbReference type="Proteomes" id="UP000053681">
    <property type="component" value="Unassembled WGS sequence"/>
</dbReference>
<feature type="transmembrane region" description="Helical" evidence="6">
    <location>
        <begin position="265"/>
        <end position="285"/>
    </location>
</feature>
<dbReference type="PANTHER" id="PTHR43478">
    <property type="entry name" value="NA+/H+ ANTIPORTER-RELATED"/>
    <property type="match status" value="1"/>
</dbReference>
<dbReference type="GO" id="GO:0005886">
    <property type="term" value="C:plasma membrane"/>
    <property type="evidence" value="ECO:0007669"/>
    <property type="project" value="UniProtKB-SubCell"/>
</dbReference>
<feature type="transmembrane region" description="Helical" evidence="6">
    <location>
        <begin position="70"/>
        <end position="90"/>
    </location>
</feature>
<feature type="transmembrane region" description="Helical" evidence="6">
    <location>
        <begin position="111"/>
        <end position="129"/>
    </location>
</feature>
<evidence type="ECO:0000313" key="9">
    <source>
        <dbReference type="Proteomes" id="UP000053681"/>
    </source>
</evidence>
<evidence type="ECO:0000256" key="5">
    <source>
        <dbReference type="ARBA" id="ARBA00023136"/>
    </source>
</evidence>
<sequence length="526" mass="55953">MEGTIFSLLPPLIAILMVVLTRKVLLSLGVGILAGGLVLTEFSVGETIQKIWGSFATIFYADGALNTSNLFILLFLLILGVITAFISIIGGSRAFGEWALQRIKTRRGAHLLTAVLGIIIFIDDYFNALAVGQVSRPVTDRQRVSRAKLAYLIDSTSAPVCVIAPFSSWGAYIITVVGSILAAHGMSNVSAFSAFVQMIPMNFYVFTALIMVFVVSVFDINIGPMKKHEERAIRTGEVTDPEKGAVPGELKEDLPVSENGRVFDLILPIIVLMIGTIGAMLWTGYQATEGQATIFTMFENTNVPNSLMIGGLSGLVVTLVLFIARTRQSNELSNSVLGKGIVAGIKSMLPAIYILLLAWMIGDLIGQLKSGEFLAGIVESSNLNIAFLPVVLFIIAGIMAFSTGTSWGTFGIMLPIAGDIVGNIEPELLLPALAAVLAGSVYGDHCSPISDTTILSSTGAGSHHIDHVMTQLPYAIISAVISIIGYIVLGLTESTAAGLGTVMVLLVVFVLVTRKKGNITETSLEK</sequence>
<evidence type="ECO:0000256" key="4">
    <source>
        <dbReference type="ARBA" id="ARBA00022989"/>
    </source>
</evidence>
<feature type="transmembrane region" description="Helical" evidence="6">
    <location>
        <begin position="381"/>
        <end position="401"/>
    </location>
</feature>
<feature type="transmembrane region" description="Helical" evidence="6">
    <location>
        <begin position="201"/>
        <end position="222"/>
    </location>
</feature>
<feature type="transmembrane region" description="Helical" evidence="6">
    <location>
        <begin position="305"/>
        <end position="324"/>
    </location>
</feature>
<dbReference type="PANTHER" id="PTHR43478:SF1">
    <property type="entry name" value="NA+_H+ ANTIPORTER NHAC-LIKE C-TERMINAL DOMAIN-CONTAINING PROTEIN"/>
    <property type="match status" value="1"/>
</dbReference>
<accession>A0A0V8JKK0</accession>
<feature type="transmembrane region" description="Helical" evidence="6">
    <location>
        <begin position="495"/>
        <end position="513"/>
    </location>
</feature>
<gene>
    <name evidence="8" type="ORF">AS180_12295</name>
</gene>
<keyword evidence="9" id="KW-1185">Reference proteome</keyword>
<feature type="domain" description="Na+/H+ antiporter NhaC-like C-terminal" evidence="7">
    <location>
        <begin position="160"/>
        <end position="491"/>
    </location>
</feature>
<evidence type="ECO:0000256" key="1">
    <source>
        <dbReference type="ARBA" id="ARBA00004651"/>
    </source>
</evidence>
<evidence type="ECO:0000313" key="8">
    <source>
        <dbReference type="EMBL" id="KSU87604.1"/>
    </source>
</evidence>
<evidence type="ECO:0000259" key="7">
    <source>
        <dbReference type="Pfam" id="PF03553"/>
    </source>
</evidence>
<feature type="transmembrane region" description="Helical" evidence="6">
    <location>
        <begin position="472"/>
        <end position="489"/>
    </location>
</feature>
<dbReference type="Pfam" id="PF03553">
    <property type="entry name" value="Na_H_antiporter"/>
    <property type="match status" value="1"/>
</dbReference>
<keyword evidence="4 6" id="KW-1133">Transmembrane helix</keyword>
<keyword evidence="5 6" id="KW-0472">Membrane</keyword>
<dbReference type="AlphaFoldDB" id="A0A0V8JKK0"/>
<keyword evidence="3 6" id="KW-0812">Transmembrane</keyword>